<proteinExistence type="inferred from homology"/>
<keyword evidence="10" id="KW-1185">Reference proteome</keyword>
<evidence type="ECO:0000256" key="1">
    <source>
        <dbReference type="ARBA" id="ARBA00004906"/>
    </source>
</evidence>
<dbReference type="SUPFAM" id="SSF48403">
    <property type="entry name" value="Ankyrin repeat"/>
    <property type="match status" value="2"/>
</dbReference>
<feature type="repeat" description="ANK" evidence="7">
    <location>
        <begin position="132"/>
        <end position="154"/>
    </location>
</feature>
<sequence length="708" mass="79602">MTLNTLHVKFERRYIKQLGNEDANCCTPIVSAFNSCCSPVLLRSRYERLLTAAVAQYYSGQGMGRYQYGRSRGGGNGLRGRSPNPKSLPMKAMEYRSVVYNAARDGKLNRLKIFLDHKSKEEIGKLVHAKTNGATPLIMACRNGHLEVVKYIIEQCTAEIEQVGSVTFDGETIEGAPPLWCAAAAGHLDIVKYLIQKGAGVNKTTYTNSTPLRAACFDGHYEIVKHLVNNEADIEIANRHGHTCLMISCYKGHREIAQYLLELNADVNRKSVKGNTALHDCAESGSLDIMKLLLKHGAKMEKDAYGMTPLMAASVAGFSKIVEFLIGRQECTKHERIDALELLGATYVDKKRDMLGAINFWRQAMEDRSNEPPLPKPKQGSQVAAYENSEEVTNLEELDELISDPDDMRMQALLVRERILGPAHPDTSYYIRYRGALYADMGNFERCIMLWMYALDMQQTVLEPLSPTTQSSFLSFAELFSFMMTEWRNRPAHSIAFKDIHNVLLRAIMELEKGKADETADKDSSHFSRLLVIIMHLLCLMCRLQKIMKKSEDHSFKEVVYKLVRMKPIGTKGFSPLHLACSRETTNVGRYPVCSFPSADVAQLLMDVGADVNAIDLDGNSPLHIASSNRPCRSEVIRTLLRNGAHLDRCNKDRKTPMQLIRGMSINDIVSPLNYLTLQCLSARKIVKCNISYKGQIPKKLETFIEMH</sequence>
<evidence type="ECO:0000256" key="7">
    <source>
        <dbReference type="PROSITE-ProRule" id="PRU00023"/>
    </source>
</evidence>
<dbReference type="InterPro" id="IPR002110">
    <property type="entry name" value="Ankyrin_rpt"/>
</dbReference>
<dbReference type="Pfam" id="PF00023">
    <property type="entry name" value="Ank"/>
    <property type="match status" value="2"/>
</dbReference>
<organism evidence="9 10">
    <name type="scientific">Mytilus coruscus</name>
    <name type="common">Sea mussel</name>
    <dbReference type="NCBI Taxonomy" id="42192"/>
    <lineage>
        <taxon>Eukaryota</taxon>
        <taxon>Metazoa</taxon>
        <taxon>Spiralia</taxon>
        <taxon>Lophotrochozoa</taxon>
        <taxon>Mollusca</taxon>
        <taxon>Bivalvia</taxon>
        <taxon>Autobranchia</taxon>
        <taxon>Pteriomorphia</taxon>
        <taxon>Mytilida</taxon>
        <taxon>Mytiloidea</taxon>
        <taxon>Mytilidae</taxon>
        <taxon>Mytilinae</taxon>
        <taxon>Mytilus</taxon>
    </lineage>
</organism>
<dbReference type="PROSITE" id="PS50088">
    <property type="entry name" value="ANK_REPEAT"/>
    <property type="match status" value="7"/>
</dbReference>
<dbReference type="PANTHER" id="PTHR24173">
    <property type="entry name" value="ANKYRIN REPEAT CONTAINING"/>
    <property type="match status" value="1"/>
</dbReference>
<feature type="region of interest" description="Disordered" evidence="8">
    <location>
        <begin position="367"/>
        <end position="390"/>
    </location>
</feature>
<evidence type="ECO:0000256" key="5">
    <source>
        <dbReference type="ARBA" id="ARBA00023043"/>
    </source>
</evidence>
<feature type="repeat" description="ANK" evidence="7">
    <location>
        <begin position="207"/>
        <end position="239"/>
    </location>
</feature>
<reference evidence="9 10" key="1">
    <citation type="submission" date="2020-06" db="EMBL/GenBank/DDBJ databases">
        <authorList>
            <person name="Li R."/>
            <person name="Bekaert M."/>
        </authorList>
    </citation>
    <scope>NUCLEOTIDE SEQUENCE [LARGE SCALE GENOMIC DNA]</scope>
    <source>
        <strain evidence="10">wild</strain>
    </source>
</reference>
<protein>
    <submittedName>
        <fullName evidence="9">Protein fem-1 homolog C,Protein fem-1 homolog A-B,Protein fem-1 homolog A-A,Protein fem-1 homolog B,Protein fem-1 homolog CG6966,Protein fem-1 homolog A</fullName>
    </submittedName>
</protein>
<dbReference type="Pfam" id="PF12796">
    <property type="entry name" value="Ank_2"/>
    <property type="match status" value="2"/>
</dbReference>
<feature type="repeat" description="ANK" evidence="7">
    <location>
        <begin position="572"/>
        <end position="617"/>
    </location>
</feature>
<dbReference type="Proteomes" id="UP000507470">
    <property type="component" value="Unassembled WGS sequence"/>
</dbReference>
<feature type="repeat" description="ANK" evidence="7">
    <location>
        <begin position="618"/>
        <end position="652"/>
    </location>
</feature>
<comment type="pathway">
    <text evidence="1">Protein modification; protein ubiquitination.</text>
</comment>
<evidence type="ECO:0000256" key="2">
    <source>
        <dbReference type="ARBA" id="ARBA00022737"/>
    </source>
</evidence>
<keyword evidence="5 7" id="KW-0040">ANK repeat</keyword>
<dbReference type="OrthoDB" id="4429489at2759"/>
<evidence type="ECO:0000313" key="10">
    <source>
        <dbReference type="Proteomes" id="UP000507470"/>
    </source>
</evidence>
<dbReference type="PROSITE" id="PS50297">
    <property type="entry name" value="ANK_REP_REGION"/>
    <property type="match status" value="6"/>
</dbReference>
<feature type="repeat" description="ANK" evidence="7">
    <location>
        <begin position="240"/>
        <end position="272"/>
    </location>
</feature>
<keyword evidence="2" id="KW-0677">Repeat</keyword>
<keyword evidence="3" id="KW-0833">Ubl conjugation pathway</keyword>
<evidence type="ECO:0000256" key="6">
    <source>
        <dbReference type="ARBA" id="ARBA00038500"/>
    </source>
</evidence>
<dbReference type="EMBL" id="CACVKT020007607">
    <property type="protein sequence ID" value="CAC5408805.1"/>
    <property type="molecule type" value="Genomic_DNA"/>
</dbReference>
<dbReference type="Gene3D" id="1.25.40.10">
    <property type="entry name" value="Tetratricopeptide repeat domain"/>
    <property type="match status" value="1"/>
</dbReference>
<evidence type="ECO:0000256" key="3">
    <source>
        <dbReference type="ARBA" id="ARBA00022786"/>
    </source>
</evidence>
<dbReference type="FunFam" id="1.25.40.10:FF:000104">
    <property type="entry name" value="Fem-1 homolog c (C.elegans)"/>
    <property type="match status" value="1"/>
</dbReference>
<dbReference type="SMART" id="SM00248">
    <property type="entry name" value="ANK"/>
    <property type="match status" value="9"/>
</dbReference>
<dbReference type="AlphaFoldDB" id="A0A6J8DLI3"/>
<evidence type="ECO:0000256" key="8">
    <source>
        <dbReference type="SAM" id="MobiDB-lite"/>
    </source>
</evidence>
<name>A0A6J8DLI3_MYTCO</name>
<feature type="repeat" description="ANK" evidence="7">
    <location>
        <begin position="273"/>
        <end position="305"/>
    </location>
</feature>
<dbReference type="Gene3D" id="1.25.40.20">
    <property type="entry name" value="Ankyrin repeat-containing domain"/>
    <property type="match status" value="3"/>
</dbReference>
<dbReference type="PRINTS" id="PR01415">
    <property type="entry name" value="ANKYRIN"/>
</dbReference>
<feature type="repeat" description="ANK" evidence="7">
    <location>
        <begin position="174"/>
        <end position="206"/>
    </location>
</feature>
<comment type="similarity">
    <text evidence="6">Belongs to the fem-1 family.</text>
</comment>
<dbReference type="InterPro" id="IPR036770">
    <property type="entry name" value="Ankyrin_rpt-contain_sf"/>
</dbReference>
<dbReference type="PANTHER" id="PTHR24173:SF85">
    <property type="entry name" value="PROTEIN FEM-1 HOMOLOG CG6966"/>
    <property type="match status" value="1"/>
</dbReference>
<keyword evidence="4" id="KW-0802">TPR repeat</keyword>
<accession>A0A6J8DLI3</accession>
<dbReference type="InterPro" id="IPR011990">
    <property type="entry name" value="TPR-like_helical_dom_sf"/>
</dbReference>
<gene>
    <name evidence="9" type="ORF">MCOR_42170</name>
</gene>
<evidence type="ECO:0000256" key="4">
    <source>
        <dbReference type="ARBA" id="ARBA00022803"/>
    </source>
</evidence>
<evidence type="ECO:0000313" key="9">
    <source>
        <dbReference type="EMBL" id="CAC5408805.1"/>
    </source>
</evidence>